<dbReference type="AlphaFoldDB" id="A0A2H3CBS6"/>
<evidence type="ECO:0000313" key="2">
    <source>
        <dbReference type="Proteomes" id="UP000217790"/>
    </source>
</evidence>
<evidence type="ECO:0000313" key="1">
    <source>
        <dbReference type="EMBL" id="PBK80531.1"/>
    </source>
</evidence>
<dbReference type="InParanoid" id="A0A2H3CBS6"/>
<dbReference type="EMBL" id="KZ293743">
    <property type="protein sequence ID" value="PBK80531.1"/>
    <property type="molecule type" value="Genomic_DNA"/>
</dbReference>
<name>A0A2H3CBS6_ARMGA</name>
<organism evidence="1 2">
    <name type="scientific">Armillaria gallica</name>
    <name type="common">Bulbous honey fungus</name>
    <name type="synonym">Armillaria bulbosa</name>
    <dbReference type="NCBI Taxonomy" id="47427"/>
    <lineage>
        <taxon>Eukaryota</taxon>
        <taxon>Fungi</taxon>
        <taxon>Dikarya</taxon>
        <taxon>Basidiomycota</taxon>
        <taxon>Agaricomycotina</taxon>
        <taxon>Agaricomycetes</taxon>
        <taxon>Agaricomycetidae</taxon>
        <taxon>Agaricales</taxon>
        <taxon>Marasmiineae</taxon>
        <taxon>Physalacriaceae</taxon>
        <taxon>Armillaria</taxon>
    </lineage>
</organism>
<gene>
    <name evidence="1" type="ORF">ARMGADRAFT_1092098</name>
</gene>
<reference evidence="2" key="1">
    <citation type="journal article" date="2017" name="Nat. Ecol. Evol.">
        <title>Genome expansion and lineage-specific genetic innovations in the forest pathogenic fungi Armillaria.</title>
        <authorList>
            <person name="Sipos G."/>
            <person name="Prasanna A.N."/>
            <person name="Walter M.C."/>
            <person name="O'Connor E."/>
            <person name="Balint B."/>
            <person name="Krizsan K."/>
            <person name="Kiss B."/>
            <person name="Hess J."/>
            <person name="Varga T."/>
            <person name="Slot J."/>
            <person name="Riley R."/>
            <person name="Boka B."/>
            <person name="Rigling D."/>
            <person name="Barry K."/>
            <person name="Lee J."/>
            <person name="Mihaltcheva S."/>
            <person name="LaButti K."/>
            <person name="Lipzen A."/>
            <person name="Waldron R."/>
            <person name="Moloney N.M."/>
            <person name="Sperisen C."/>
            <person name="Kredics L."/>
            <person name="Vagvoelgyi C."/>
            <person name="Patrignani A."/>
            <person name="Fitzpatrick D."/>
            <person name="Nagy I."/>
            <person name="Doyle S."/>
            <person name="Anderson J.B."/>
            <person name="Grigoriev I.V."/>
            <person name="Gueldener U."/>
            <person name="Muensterkoetter M."/>
            <person name="Nagy L.G."/>
        </authorList>
    </citation>
    <scope>NUCLEOTIDE SEQUENCE [LARGE SCALE GENOMIC DNA]</scope>
    <source>
        <strain evidence="2">Ar21-2</strain>
    </source>
</reference>
<protein>
    <submittedName>
        <fullName evidence="1">Uncharacterized protein</fullName>
    </submittedName>
</protein>
<accession>A0A2H3CBS6</accession>
<dbReference type="OrthoDB" id="9922773at2759"/>
<sequence>MISARDTHFLIAVANNDIYEHLGAVKDLRENHEHDLKHPLVISLDYVSIPMAITMRSTTEYRERESGWDRTIQKVEAKGGPLVFPRDPHAVDPRESPLPKLTFELFQVRSVRTLG</sequence>
<proteinExistence type="predicted"/>
<keyword evidence="2" id="KW-1185">Reference proteome</keyword>
<dbReference type="Proteomes" id="UP000217790">
    <property type="component" value="Unassembled WGS sequence"/>
</dbReference>